<reference evidence="2" key="2">
    <citation type="submission" date="2020-09" db="EMBL/GenBank/DDBJ databases">
        <authorList>
            <person name="Sun Q."/>
            <person name="Zhou Y."/>
        </authorList>
    </citation>
    <scope>NUCLEOTIDE SEQUENCE</scope>
    <source>
        <strain evidence="2">CGMCC 4.7312</strain>
    </source>
</reference>
<dbReference type="GO" id="GO:0017000">
    <property type="term" value="P:antibiotic biosynthetic process"/>
    <property type="evidence" value="ECO:0007669"/>
    <property type="project" value="UniProtKB-ARBA"/>
</dbReference>
<dbReference type="InterPro" id="IPR002213">
    <property type="entry name" value="UDP_glucos_trans"/>
</dbReference>
<reference evidence="2" key="1">
    <citation type="journal article" date="2014" name="Int. J. Syst. Evol. Microbiol.">
        <title>Complete genome sequence of Corynebacterium casei LMG S-19264T (=DSM 44701T), isolated from a smear-ripened cheese.</title>
        <authorList>
            <consortium name="US DOE Joint Genome Institute (JGI-PGF)"/>
            <person name="Walter F."/>
            <person name="Albersmeier A."/>
            <person name="Kalinowski J."/>
            <person name="Ruckert C."/>
        </authorList>
    </citation>
    <scope>NUCLEOTIDE SEQUENCE</scope>
    <source>
        <strain evidence="2">CGMCC 4.7312</strain>
    </source>
</reference>
<accession>A0A917TFG9</accession>
<evidence type="ECO:0000313" key="3">
    <source>
        <dbReference type="Proteomes" id="UP000608890"/>
    </source>
</evidence>
<dbReference type="GO" id="GO:0008194">
    <property type="term" value="F:UDP-glycosyltransferase activity"/>
    <property type="evidence" value="ECO:0007669"/>
    <property type="project" value="InterPro"/>
</dbReference>
<keyword evidence="2" id="KW-0808">Transferase</keyword>
<dbReference type="Gene3D" id="3.40.50.2000">
    <property type="entry name" value="Glycogen Phosphorylase B"/>
    <property type="match status" value="2"/>
</dbReference>
<dbReference type="GO" id="GO:0016758">
    <property type="term" value="F:hexosyltransferase activity"/>
    <property type="evidence" value="ECO:0007669"/>
    <property type="project" value="UniProtKB-ARBA"/>
</dbReference>
<sequence>MTEVLLVPFHPPGHAEPMAALAAQLRADGHPVTVFTGSATGRWRLNGPLPPSMLATADSGALFRHLFLGDVADMARDIADLAGRCGAEVIVGDVLMAGAGLAARLTGLPWVSVCCSPVPTLEAYRSFIPDHAIGAFAPHSTLESLGLPADDPTNLLGRSSDWLHLIPSTPSFAGYPDLPAAVVLAGPLVPVPLVSAPAVVGTPTVAVTTSTAAPATLAGAAFAQDRYVTAAAAALGGLDVLGVVTHQVVGRPPANVRFVGRIPHDELFDRSAVVVTHAGWGTVSRALVRGLPLVLVPIANDQTYIAQRCAQLGIGIALAAGEATVDALREAIRAVLVEPGYRAAAAEFATEFRVSPPLPRISSMITSLPARKG</sequence>
<evidence type="ECO:0000313" key="2">
    <source>
        <dbReference type="EMBL" id="GGM20738.1"/>
    </source>
</evidence>
<dbReference type="PANTHER" id="PTHR48050">
    <property type="entry name" value="STEROL 3-BETA-GLUCOSYLTRANSFERASE"/>
    <property type="match status" value="1"/>
</dbReference>
<dbReference type="PANTHER" id="PTHR48050:SF13">
    <property type="entry name" value="STEROL 3-BETA-GLUCOSYLTRANSFERASE UGT80A2"/>
    <property type="match status" value="1"/>
</dbReference>
<dbReference type="Pfam" id="PF06722">
    <property type="entry name" value="EryCIII-like_C"/>
    <property type="match status" value="1"/>
</dbReference>
<dbReference type="SUPFAM" id="SSF53756">
    <property type="entry name" value="UDP-Glycosyltransferase/glycogen phosphorylase"/>
    <property type="match status" value="1"/>
</dbReference>
<gene>
    <name evidence="2" type="ORF">GCM10011608_01650</name>
</gene>
<organism evidence="2 3">
    <name type="scientific">Micromonospora sonchi</name>
    <dbReference type="NCBI Taxonomy" id="1763543"/>
    <lineage>
        <taxon>Bacteria</taxon>
        <taxon>Bacillati</taxon>
        <taxon>Actinomycetota</taxon>
        <taxon>Actinomycetes</taxon>
        <taxon>Micromonosporales</taxon>
        <taxon>Micromonosporaceae</taxon>
        <taxon>Micromonospora</taxon>
    </lineage>
</organism>
<feature type="domain" description="Erythromycin biosynthesis protein CIII-like C-terminal" evidence="1">
    <location>
        <begin position="247"/>
        <end position="359"/>
    </location>
</feature>
<proteinExistence type="predicted"/>
<dbReference type="EMBL" id="BMNB01000001">
    <property type="protein sequence ID" value="GGM20738.1"/>
    <property type="molecule type" value="Genomic_DNA"/>
</dbReference>
<keyword evidence="3" id="KW-1185">Reference proteome</keyword>
<dbReference type="InterPro" id="IPR050426">
    <property type="entry name" value="Glycosyltransferase_28"/>
</dbReference>
<protein>
    <submittedName>
        <fullName evidence="2">Glycosyl transferase</fullName>
    </submittedName>
</protein>
<evidence type="ECO:0000259" key="1">
    <source>
        <dbReference type="Pfam" id="PF06722"/>
    </source>
</evidence>
<name>A0A917TFG9_9ACTN</name>
<dbReference type="Proteomes" id="UP000608890">
    <property type="component" value="Unassembled WGS sequence"/>
</dbReference>
<dbReference type="CDD" id="cd03784">
    <property type="entry name" value="GT1_Gtf-like"/>
    <property type="match status" value="1"/>
</dbReference>
<comment type="caution">
    <text evidence="2">The sequence shown here is derived from an EMBL/GenBank/DDBJ whole genome shotgun (WGS) entry which is preliminary data.</text>
</comment>
<dbReference type="InterPro" id="IPR010610">
    <property type="entry name" value="EryCIII-like_C"/>
</dbReference>
<dbReference type="AlphaFoldDB" id="A0A917TFG9"/>
<dbReference type="RefSeq" id="WP_189040263.1">
    <property type="nucleotide sequence ID" value="NZ_BMNB01000001.1"/>
</dbReference>